<evidence type="ECO:0000256" key="1">
    <source>
        <dbReference type="ARBA" id="ARBA00023015"/>
    </source>
</evidence>
<dbReference type="SUPFAM" id="SSF53822">
    <property type="entry name" value="Periplasmic binding protein-like I"/>
    <property type="match status" value="1"/>
</dbReference>
<dbReference type="GO" id="GO:0003700">
    <property type="term" value="F:DNA-binding transcription factor activity"/>
    <property type="evidence" value="ECO:0007669"/>
    <property type="project" value="TreeGrafter"/>
</dbReference>
<feature type="domain" description="HTH lacI-type" evidence="4">
    <location>
        <begin position="10"/>
        <end position="64"/>
    </location>
</feature>
<dbReference type="PROSITE" id="PS50932">
    <property type="entry name" value="HTH_LACI_2"/>
    <property type="match status" value="1"/>
</dbReference>
<dbReference type="SUPFAM" id="SSF47413">
    <property type="entry name" value="lambda repressor-like DNA-binding domains"/>
    <property type="match status" value="1"/>
</dbReference>
<evidence type="ECO:0000256" key="2">
    <source>
        <dbReference type="ARBA" id="ARBA00023125"/>
    </source>
</evidence>
<proteinExistence type="predicted"/>
<dbReference type="PANTHER" id="PTHR30146:SF154">
    <property type="entry name" value="TRANSCRIPTION REGULATOR, MEMBER OF GALR FAMILY"/>
    <property type="match status" value="1"/>
</dbReference>
<dbReference type="EMBL" id="CP000083">
    <property type="protein sequence ID" value="AAZ25921.1"/>
    <property type="molecule type" value="Genomic_DNA"/>
</dbReference>
<name>Q481A3_COLP3</name>
<protein>
    <submittedName>
        <fullName evidence="6">Transcriptional regulator, LacI family</fullName>
    </submittedName>
</protein>
<keyword evidence="1" id="KW-0805">Transcription regulation</keyword>
<dbReference type="InterPro" id="IPR028082">
    <property type="entry name" value="Peripla_BP_I"/>
</dbReference>
<evidence type="ECO:0000259" key="5">
    <source>
        <dbReference type="PROSITE" id="PS50943"/>
    </source>
</evidence>
<evidence type="ECO:0000256" key="3">
    <source>
        <dbReference type="ARBA" id="ARBA00023163"/>
    </source>
</evidence>
<dbReference type="HOGENOM" id="CLU_037628_6_0_6"/>
<dbReference type="KEGG" id="cps:CPS_2652"/>
<dbReference type="Pfam" id="PF00356">
    <property type="entry name" value="LacI"/>
    <property type="match status" value="1"/>
</dbReference>
<dbReference type="Proteomes" id="UP000000547">
    <property type="component" value="Chromosome"/>
</dbReference>
<dbReference type="Gene3D" id="1.10.260.40">
    <property type="entry name" value="lambda repressor-like DNA-binding domains"/>
    <property type="match status" value="1"/>
</dbReference>
<dbReference type="Gene3D" id="3.40.50.2300">
    <property type="match status" value="2"/>
</dbReference>
<keyword evidence="3" id="KW-0804">Transcription</keyword>
<dbReference type="STRING" id="167879.CPS_2652"/>
<gene>
    <name evidence="6" type="ordered locus">CPS_2652</name>
</gene>
<dbReference type="CDD" id="cd01392">
    <property type="entry name" value="HTH_LacI"/>
    <property type="match status" value="1"/>
</dbReference>
<dbReference type="RefSeq" id="WP_011043460.1">
    <property type="nucleotide sequence ID" value="NC_003910.7"/>
</dbReference>
<dbReference type="GO" id="GO:0000976">
    <property type="term" value="F:transcription cis-regulatory region binding"/>
    <property type="evidence" value="ECO:0007669"/>
    <property type="project" value="TreeGrafter"/>
</dbReference>
<sequence>MSRSEKPKSVTVIDVAEKAGVSKSTVSLVLTGSSKVSSKAKQKVEKAIDELGYVYNRDAASLRSRKSNLIAIVINDLKNPYSAQLAVGLEQQIRQMGLFSMLVNSAENVDTQTSLVRNLKEYNVAAFIICPAPNTSADWVNSLVEQGFPVVHIMREIAGAKVATVLPDNFTGTKLATQHLIMKGYKKIAFIGGNESISDYHQRLSGYIEAMTLAKVPFSKKLCVQSNTTRNGGRSAMKEVLTLTSDIEAVVCFSDVIAYGAIEQIRASGRQPGKDIAIVGFDDLEDSRLMSPALTTIHVDANQIAIAVCQILTNINNGNRNKILVGVDLIERDSS</sequence>
<evidence type="ECO:0000259" key="4">
    <source>
        <dbReference type="PROSITE" id="PS50932"/>
    </source>
</evidence>
<dbReference type="CDD" id="cd06289">
    <property type="entry name" value="PBP1_MalI-like"/>
    <property type="match status" value="1"/>
</dbReference>
<dbReference type="PROSITE" id="PS50943">
    <property type="entry name" value="HTH_CROC1"/>
    <property type="match status" value="1"/>
</dbReference>
<dbReference type="SMART" id="SM00354">
    <property type="entry name" value="HTH_LACI"/>
    <property type="match status" value="1"/>
</dbReference>
<dbReference type="PROSITE" id="PS00356">
    <property type="entry name" value="HTH_LACI_1"/>
    <property type="match status" value="1"/>
</dbReference>
<organism evidence="6 7">
    <name type="scientific">Colwellia psychrerythraea (strain 34H / ATCC BAA-681)</name>
    <name type="common">Vibrio psychroerythus</name>
    <dbReference type="NCBI Taxonomy" id="167879"/>
    <lineage>
        <taxon>Bacteria</taxon>
        <taxon>Pseudomonadati</taxon>
        <taxon>Pseudomonadota</taxon>
        <taxon>Gammaproteobacteria</taxon>
        <taxon>Alteromonadales</taxon>
        <taxon>Colwelliaceae</taxon>
        <taxon>Colwellia</taxon>
    </lineage>
</organism>
<dbReference type="InterPro" id="IPR000843">
    <property type="entry name" value="HTH_LacI"/>
</dbReference>
<evidence type="ECO:0000313" key="6">
    <source>
        <dbReference type="EMBL" id="AAZ25921.1"/>
    </source>
</evidence>
<dbReference type="PANTHER" id="PTHR30146">
    <property type="entry name" value="LACI-RELATED TRANSCRIPTIONAL REPRESSOR"/>
    <property type="match status" value="1"/>
</dbReference>
<dbReference type="InterPro" id="IPR001387">
    <property type="entry name" value="Cro/C1-type_HTH"/>
</dbReference>
<evidence type="ECO:0000313" key="7">
    <source>
        <dbReference type="Proteomes" id="UP000000547"/>
    </source>
</evidence>
<keyword evidence="2" id="KW-0238">DNA-binding</keyword>
<dbReference type="InterPro" id="IPR010982">
    <property type="entry name" value="Lambda_DNA-bd_dom_sf"/>
</dbReference>
<accession>Q481A3</accession>
<reference evidence="6" key="1">
    <citation type="journal article" date="2005" name="Proc. Natl. Acad. Sci. U.S.A.">
        <title>The psychrophilic lifestyle as revealed by the genome sequence of Colwellia psychrerythraea 34H through genomic and proteomic analyses.</title>
        <authorList>
            <person name="Methe B.A."/>
            <person name="Nelson K.E."/>
            <person name="Deming J.W."/>
            <person name="Momen B."/>
            <person name="Melamud E."/>
            <person name="Zhang X."/>
            <person name="Moult J."/>
            <person name="Madupu R."/>
            <person name="Nelson W.C."/>
            <person name="Dodson R.J."/>
            <person name="Brinkac L.M."/>
            <person name="Daugherty S.C."/>
            <person name="Durkin A.S."/>
            <person name="DeBoy R.T."/>
            <person name="Kolonay J.F."/>
            <person name="Sullivan S.A."/>
            <person name="Zhou L."/>
            <person name="Davidsen T.M."/>
            <person name="Wu M."/>
            <person name="Huston A.L."/>
            <person name="Lewis M."/>
            <person name="Weaver B."/>
            <person name="Weidman J.F."/>
            <person name="Khouri H."/>
            <person name="Utterback T.R."/>
            <person name="Feldblyum T.V."/>
            <person name="Fraser C.M."/>
        </authorList>
    </citation>
    <scope>NUCLEOTIDE SEQUENCE [LARGE SCALE GENOMIC DNA]</scope>
    <source>
        <strain evidence="6">34H</strain>
    </source>
</reference>
<dbReference type="Pfam" id="PF00532">
    <property type="entry name" value="Peripla_BP_1"/>
    <property type="match status" value="1"/>
</dbReference>
<dbReference type="InterPro" id="IPR001761">
    <property type="entry name" value="Peripla_BP/Lac1_sug-bd_dom"/>
</dbReference>
<dbReference type="AlphaFoldDB" id="Q481A3"/>
<feature type="domain" description="HTH cro/C1-type" evidence="5">
    <location>
        <begin position="14"/>
        <end position="54"/>
    </location>
</feature>